<comment type="caution">
    <text evidence="1">The sequence shown here is derived from an EMBL/GenBank/DDBJ whole genome shotgun (WGS) entry which is preliminary data.</text>
</comment>
<keyword evidence="2" id="KW-1185">Reference proteome</keyword>
<reference evidence="1" key="1">
    <citation type="submission" date="2023-03" db="EMBL/GenBank/DDBJ databases">
        <title>Chromosome-level genomes of two armyworms, Mythimna separata and Mythimna loreyi, provide insights into the biosynthesis and reception of sex pheromones.</title>
        <authorList>
            <person name="Zhao H."/>
        </authorList>
    </citation>
    <scope>NUCLEOTIDE SEQUENCE</scope>
    <source>
        <strain evidence="1">BeijingLab</strain>
    </source>
</reference>
<organism evidence="1 2">
    <name type="scientific">Mythimna loreyi</name>
    <dbReference type="NCBI Taxonomy" id="667449"/>
    <lineage>
        <taxon>Eukaryota</taxon>
        <taxon>Metazoa</taxon>
        <taxon>Ecdysozoa</taxon>
        <taxon>Arthropoda</taxon>
        <taxon>Hexapoda</taxon>
        <taxon>Insecta</taxon>
        <taxon>Pterygota</taxon>
        <taxon>Neoptera</taxon>
        <taxon>Endopterygota</taxon>
        <taxon>Lepidoptera</taxon>
        <taxon>Glossata</taxon>
        <taxon>Ditrysia</taxon>
        <taxon>Noctuoidea</taxon>
        <taxon>Noctuidae</taxon>
        <taxon>Noctuinae</taxon>
        <taxon>Hadenini</taxon>
        <taxon>Mythimna</taxon>
    </lineage>
</organism>
<name>A0ACC2R580_9NEOP</name>
<dbReference type="EMBL" id="CM056787">
    <property type="protein sequence ID" value="KAJ8733384.1"/>
    <property type="molecule type" value="Genomic_DNA"/>
</dbReference>
<evidence type="ECO:0000313" key="2">
    <source>
        <dbReference type="Proteomes" id="UP001231649"/>
    </source>
</evidence>
<proteinExistence type="predicted"/>
<evidence type="ECO:0000313" key="1">
    <source>
        <dbReference type="EMBL" id="KAJ8733384.1"/>
    </source>
</evidence>
<dbReference type="Proteomes" id="UP001231649">
    <property type="component" value="Chromosome 11"/>
</dbReference>
<gene>
    <name evidence="1" type="ORF">PYW08_001682</name>
</gene>
<protein>
    <submittedName>
        <fullName evidence="1">Uncharacterized protein</fullName>
    </submittedName>
</protein>
<sequence>MNLVFFFLYRQIHKSTVLFSTMWSSSVVARTTAVLLTLSLLKLARGSSGVSNYSFPDDFIFGVGTAAYQIEGGWNEGGKGESIWDTYLHEHPTFTDDHSNGDVAADSYHHYMEDIEMIKNLGVQAYKMSISWPRILPNGTDNNINQEGVKYYRTIFEELVKANITPVVTLFHWDMPTPFMNLGGWTNAKVIDYFEDYARVAFSLYGDLVKMWLTINEPNENCIGTYGLQSLAPALNSHGLGVYLCTHNSLLAHARVYRMYEKEFKPDQKGKLSIVLDAFMGLPKDPNKPEDVEAAENYLQMHLGMFAHPIFSEEGDYPRVVREKVNNMSRLQGYSRSRLPYFTDEEITALRGSADFFALNHYITELMSPSVMEPDWKVPSINHDTGVKTEADPSWPMFGADWQHVYPPGFRKLFNWLQNNYKILKKIPIIVTENGMTDFGGTKDYDRVDYYNDFLYQLLLAIHEDGCNVKGYFAWSLMDVFEWSPGYTYTLGLYSVDFNSPNRTRTPKLSAYNYANIVRTRRIDFDYIKRPEGLNTIASK</sequence>
<accession>A0ACC2R580</accession>